<accession>A0AAD7X688</accession>
<organism evidence="2 3">
    <name type="scientific">Trametes cubensis</name>
    <dbReference type="NCBI Taxonomy" id="1111947"/>
    <lineage>
        <taxon>Eukaryota</taxon>
        <taxon>Fungi</taxon>
        <taxon>Dikarya</taxon>
        <taxon>Basidiomycota</taxon>
        <taxon>Agaricomycotina</taxon>
        <taxon>Agaricomycetes</taxon>
        <taxon>Polyporales</taxon>
        <taxon>Polyporaceae</taxon>
        <taxon>Trametes</taxon>
    </lineage>
</organism>
<dbReference type="Pfam" id="PF12138">
    <property type="entry name" value="Spherulin4"/>
    <property type="match status" value="1"/>
</dbReference>
<proteinExistence type="predicted"/>
<feature type="region of interest" description="Disordered" evidence="1">
    <location>
        <begin position="190"/>
        <end position="211"/>
    </location>
</feature>
<name>A0AAD7X688_9APHY</name>
<dbReference type="AlphaFoldDB" id="A0AAD7X688"/>
<keyword evidence="3" id="KW-1185">Reference proteome</keyword>
<dbReference type="Proteomes" id="UP001215151">
    <property type="component" value="Unassembled WGS sequence"/>
</dbReference>
<dbReference type="PANTHER" id="PTHR35040:SF9">
    <property type="entry name" value="4-LIKE CELL SURFACE PROTEIN, PUTATIVE (AFU_ORTHOLOGUE AFUA_4G14080)-RELATED"/>
    <property type="match status" value="1"/>
</dbReference>
<evidence type="ECO:0000313" key="2">
    <source>
        <dbReference type="EMBL" id="KAJ8454270.1"/>
    </source>
</evidence>
<reference evidence="2" key="1">
    <citation type="submission" date="2022-11" db="EMBL/GenBank/DDBJ databases">
        <title>Genome Sequence of Cubamyces cubensis.</title>
        <authorList>
            <person name="Buettner E."/>
        </authorList>
    </citation>
    <scope>NUCLEOTIDE SEQUENCE</scope>
    <source>
        <strain evidence="2">MPL-01</strain>
    </source>
</reference>
<dbReference type="EMBL" id="JAPEVG010001009">
    <property type="protein sequence ID" value="KAJ8454270.1"/>
    <property type="molecule type" value="Genomic_DNA"/>
</dbReference>
<sequence length="263" mass="28012">MHVARAVAAATASLSSGVLVPLYIYPSGGPDCANWAPLLKSIAAHPTVPFWVVINPNSGPGNKGGQAPQEFQQCIPPLRASNVVVLGYVHTSEGSTRRQAGVTQDVNTYAGWKASYKPDGIFFDEVSGKNRDLATYKGFVSHARPLFNNGKGFITLNPGAAPSDTNYYGITDLLLSVEDFYKDFSPSQLSLGSSTPPSKQAIVLTDGPSSPPTSLISQVVMKDHVKAFYVTTDSQANGGDPYDNLPTDLEKFIAAIQAAQYDI</sequence>
<evidence type="ECO:0000256" key="1">
    <source>
        <dbReference type="SAM" id="MobiDB-lite"/>
    </source>
</evidence>
<dbReference type="InterPro" id="IPR021986">
    <property type="entry name" value="Spherulin4"/>
</dbReference>
<dbReference type="PANTHER" id="PTHR35040">
    <property type="match status" value="1"/>
</dbReference>
<gene>
    <name evidence="2" type="ORF">ONZ51_g13124</name>
</gene>
<evidence type="ECO:0008006" key="4">
    <source>
        <dbReference type="Google" id="ProtNLM"/>
    </source>
</evidence>
<comment type="caution">
    <text evidence="2">The sequence shown here is derived from an EMBL/GenBank/DDBJ whole genome shotgun (WGS) entry which is preliminary data.</text>
</comment>
<evidence type="ECO:0000313" key="3">
    <source>
        <dbReference type="Proteomes" id="UP001215151"/>
    </source>
</evidence>
<protein>
    <recommendedName>
        <fullName evidence="4">Spherulin-4</fullName>
    </recommendedName>
</protein>